<dbReference type="EMBL" id="JACXVP010000002">
    <property type="protein sequence ID" value="KAG5626794.1"/>
    <property type="molecule type" value="Genomic_DNA"/>
</dbReference>
<dbReference type="PANTHER" id="PTHR10366">
    <property type="entry name" value="NAD DEPENDENT EPIMERASE/DEHYDRATASE"/>
    <property type="match status" value="1"/>
</dbReference>
<accession>A0A9J6ARG3</accession>
<dbReference type="SUPFAM" id="SSF51735">
    <property type="entry name" value="NAD(P)-binding Rossmann-fold domains"/>
    <property type="match status" value="1"/>
</dbReference>
<organism evidence="4 5">
    <name type="scientific">Solanum commersonii</name>
    <name type="common">Commerson's wild potato</name>
    <name type="synonym">Commerson's nightshade</name>
    <dbReference type="NCBI Taxonomy" id="4109"/>
    <lineage>
        <taxon>Eukaryota</taxon>
        <taxon>Viridiplantae</taxon>
        <taxon>Streptophyta</taxon>
        <taxon>Embryophyta</taxon>
        <taxon>Tracheophyta</taxon>
        <taxon>Spermatophyta</taxon>
        <taxon>Magnoliopsida</taxon>
        <taxon>eudicotyledons</taxon>
        <taxon>Gunneridae</taxon>
        <taxon>Pentapetalae</taxon>
        <taxon>asterids</taxon>
        <taxon>lamiids</taxon>
        <taxon>Solanales</taxon>
        <taxon>Solanaceae</taxon>
        <taxon>Solanoideae</taxon>
        <taxon>Solaneae</taxon>
        <taxon>Solanum</taxon>
    </lineage>
</organism>
<sequence length="145" mass="16211">MPSYSTCKTLTEKAAIEFAAKNGLELVSVVAPWVHGPFITPHCPSTVRLFLGLIFGNHKGLLEQQKYIPFVHVDDVVNAHIFLFEHSNAKGRYICSSGETTIYQLSKFLSAKYPQYQIPIIEGKFNGGPKISQTFSKKALGHWIE</sequence>
<dbReference type="InterPro" id="IPR036291">
    <property type="entry name" value="NAD(P)-bd_dom_sf"/>
</dbReference>
<evidence type="ECO:0000256" key="1">
    <source>
        <dbReference type="ARBA" id="ARBA00022857"/>
    </source>
</evidence>
<name>A0A9J6ARG3_SOLCO</name>
<dbReference type="InterPro" id="IPR050425">
    <property type="entry name" value="NAD(P)_dehydrat-like"/>
</dbReference>
<evidence type="ECO:0000259" key="3">
    <source>
        <dbReference type="Pfam" id="PF01370"/>
    </source>
</evidence>
<evidence type="ECO:0000313" key="5">
    <source>
        <dbReference type="Proteomes" id="UP000824120"/>
    </source>
</evidence>
<comment type="caution">
    <text evidence="4">The sequence shown here is derived from an EMBL/GenBank/DDBJ whole genome shotgun (WGS) entry which is preliminary data.</text>
</comment>
<dbReference type="Pfam" id="PF01370">
    <property type="entry name" value="Epimerase"/>
    <property type="match status" value="1"/>
</dbReference>
<feature type="domain" description="NAD-dependent epimerase/dehydratase" evidence="3">
    <location>
        <begin position="3"/>
        <end position="90"/>
    </location>
</feature>
<gene>
    <name evidence="4" type="ORF">H5410_012012</name>
</gene>
<evidence type="ECO:0000313" key="4">
    <source>
        <dbReference type="EMBL" id="KAG5626794.1"/>
    </source>
</evidence>
<evidence type="ECO:0000256" key="2">
    <source>
        <dbReference type="ARBA" id="ARBA00023002"/>
    </source>
</evidence>
<feature type="non-terminal residue" evidence="4">
    <location>
        <position position="1"/>
    </location>
</feature>
<keyword evidence="2" id="KW-0560">Oxidoreductase</keyword>
<dbReference type="Gene3D" id="3.40.50.720">
    <property type="entry name" value="NAD(P)-binding Rossmann-like Domain"/>
    <property type="match status" value="1"/>
</dbReference>
<dbReference type="GO" id="GO:0016616">
    <property type="term" value="F:oxidoreductase activity, acting on the CH-OH group of donors, NAD or NADP as acceptor"/>
    <property type="evidence" value="ECO:0007669"/>
    <property type="project" value="TreeGrafter"/>
</dbReference>
<reference evidence="4 5" key="1">
    <citation type="submission" date="2020-09" db="EMBL/GenBank/DDBJ databases">
        <title>De no assembly of potato wild relative species, Solanum commersonii.</title>
        <authorList>
            <person name="Cho K."/>
        </authorList>
    </citation>
    <scope>NUCLEOTIDE SEQUENCE [LARGE SCALE GENOMIC DNA]</scope>
    <source>
        <strain evidence="4">LZ3.2</strain>
        <tissue evidence="4">Leaf</tissue>
    </source>
</reference>
<dbReference type="AlphaFoldDB" id="A0A9J6ARG3"/>
<dbReference type="InterPro" id="IPR001509">
    <property type="entry name" value="Epimerase_deHydtase"/>
</dbReference>
<dbReference type="OrthoDB" id="2735536at2759"/>
<keyword evidence="1" id="KW-0521">NADP</keyword>
<dbReference type="Proteomes" id="UP000824120">
    <property type="component" value="Chromosome 2"/>
</dbReference>
<keyword evidence="5" id="KW-1185">Reference proteome</keyword>
<proteinExistence type="predicted"/>
<dbReference type="PANTHER" id="PTHR10366:SF693">
    <property type="entry name" value="3-BETA HYDROXYSTEROID DEHYDROGENASE_ISOMERASE DOMAIN-CONTAINING PROTEIN"/>
    <property type="match status" value="1"/>
</dbReference>
<protein>
    <recommendedName>
        <fullName evidence="3">NAD-dependent epimerase/dehydratase domain-containing protein</fullName>
    </recommendedName>
</protein>